<evidence type="ECO:0000313" key="4">
    <source>
        <dbReference type="Proteomes" id="UP000011689"/>
    </source>
</evidence>
<proteinExistence type="predicted"/>
<gene>
    <name evidence="3" type="ORF">C467_05377</name>
</gene>
<protein>
    <submittedName>
        <fullName evidence="3">Uncharacterized protein</fullName>
    </submittedName>
</protein>
<accession>M0FF36</accession>
<dbReference type="Proteomes" id="UP000011689">
    <property type="component" value="Unassembled WGS sequence"/>
</dbReference>
<dbReference type="AlphaFoldDB" id="M0FF36"/>
<feature type="compositionally biased region" description="Acidic residues" evidence="1">
    <location>
        <begin position="174"/>
        <end position="195"/>
    </location>
</feature>
<dbReference type="RefSeq" id="WP_008582598.1">
    <property type="nucleotide sequence ID" value="NZ_AOJO01000024.1"/>
</dbReference>
<evidence type="ECO:0000313" key="3">
    <source>
        <dbReference type="EMBL" id="ELZ58636.1"/>
    </source>
</evidence>
<keyword evidence="2" id="KW-0812">Transmembrane</keyword>
<sequence>MSSEPSDGGGAADEVGPLGRIEAKALPVGAALLAAAVAVAGLSLVGAGAVAADGSAELETGIATVSENGTAQIDVRTDGADPFEIAIGDEEAAGYVLRATVTPSDGGVTTLVFDHGETGGGGTPLAAEGEAEVDVDRETALGEPIDPAEYDVELFADGDDEVTDIGTLVVDVGNETDDGGEEAESDADGESGDGTESERSAEPRTVTDSDVEAADVVVEPAEAEVSVPVSLGDGETVDLRLRSAGNASTPFVMTEETTVEGGSANATFDLSRATHGDRATLRVMDEEADRLNEFDVLVVDEGVGVERSGDASGVESPGFGVVAAGLALLLASFVARRRT</sequence>
<feature type="region of interest" description="Disordered" evidence="1">
    <location>
        <begin position="171"/>
        <end position="212"/>
    </location>
</feature>
<organism evidence="3 4">
    <name type="scientific">Halorubrum hochstenium ATCC 700873</name>
    <dbReference type="NCBI Taxonomy" id="1227481"/>
    <lineage>
        <taxon>Archaea</taxon>
        <taxon>Methanobacteriati</taxon>
        <taxon>Methanobacteriota</taxon>
        <taxon>Stenosarchaea group</taxon>
        <taxon>Halobacteria</taxon>
        <taxon>Halobacteriales</taxon>
        <taxon>Haloferacaceae</taxon>
        <taxon>Halorubrum</taxon>
    </lineage>
</organism>
<keyword evidence="2" id="KW-1133">Transmembrane helix</keyword>
<dbReference type="PATRIC" id="fig|1227481.4.peg.1064"/>
<dbReference type="EMBL" id="AOJO01000024">
    <property type="protein sequence ID" value="ELZ58636.1"/>
    <property type="molecule type" value="Genomic_DNA"/>
</dbReference>
<name>M0FF36_9EURY</name>
<reference evidence="3 4" key="1">
    <citation type="journal article" date="2014" name="PLoS Genet.">
        <title>Phylogenetically driven sequencing of extremely halophilic archaea reveals strategies for static and dynamic osmo-response.</title>
        <authorList>
            <person name="Becker E.A."/>
            <person name="Seitzer P.M."/>
            <person name="Tritt A."/>
            <person name="Larsen D."/>
            <person name="Krusor M."/>
            <person name="Yao A.I."/>
            <person name="Wu D."/>
            <person name="Madern D."/>
            <person name="Eisen J.A."/>
            <person name="Darling A.E."/>
            <person name="Facciotti M.T."/>
        </authorList>
    </citation>
    <scope>NUCLEOTIDE SEQUENCE [LARGE SCALE GENOMIC DNA]</scope>
    <source>
        <strain evidence="3 4">ATCC 700873</strain>
    </source>
</reference>
<evidence type="ECO:0000256" key="2">
    <source>
        <dbReference type="SAM" id="Phobius"/>
    </source>
</evidence>
<dbReference type="GeneID" id="72712936"/>
<evidence type="ECO:0000256" key="1">
    <source>
        <dbReference type="SAM" id="MobiDB-lite"/>
    </source>
</evidence>
<feature type="compositionally biased region" description="Basic and acidic residues" evidence="1">
    <location>
        <begin position="196"/>
        <end position="207"/>
    </location>
</feature>
<comment type="caution">
    <text evidence="3">The sequence shown here is derived from an EMBL/GenBank/DDBJ whole genome shotgun (WGS) entry which is preliminary data.</text>
</comment>
<dbReference type="OrthoDB" id="331103at2157"/>
<keyword evidence="4" id="KW-1185">Reference proteome</keyword>
<feature type="transmembrane region" description="Helical" evidence="2">
    <location>
        <begin position="317"/>
        <end position="335"/>
    </location>
</feature>
<dbReference type="NCBIfam" id="NF045517">
    <property type="entry name" value="halo_surf_dom"/>
    <property type="match status" value="1"/>
</dbReference>
<keyword evidence="2" id="KW-0472">Membrane</keyword>
<dbReference type="STRING" id="1227481.C467_05377"/>